<keyword evidence="4" id="KW-0597">Phosphoprotein</keyword>
<feature type="disulfide bond" evidence="21">
    <location>
        <begin position="313"/>
        <end position="331"/>
    </location>
</feature>
<dbReference type="InterPro" id="IPR049883">
    <property type="entry name" value="NOTCH1_EGF-like"/>
</dbReference>
<dbReference type="InterPro" id="IPR018097">
    <property type="entry name" value="EGF_Ca-bd_CS"/>
</dbReference>
<dbReference type="FunFam" id="4.10.400.10:FF:000011">
    <property type="entry name" value="Low-density lipoprotein receptor-related protein 1"/>
    <property type="match status" value="2"/>
</dbReference>
<feature type="disulfide bond" evidence="20">
    <location>
        <begin position="1476"/>
        <end position="1486"/>
    </location>
</feature>
<feature type="disulfide bond" evidence="21">
    <location>
        <begin position="1353"/>
        <end position="1365"/>
    </location>
</feature>
<dbReference type="Pfam" id="PF00057">
    <property type="entry name" value="Ldl_recept_a"/>
    <property type="match status" value="21"/>
</dbReference>
<dbReference type="PANTHER" id="PTHR22722">
    <property type="entry name" value="LOW-DENSITY LIPOPROTEIN RECEPTOR-RELATED PROTEIN 2-RELATED"/>
    <property type="match status" value="1"/>
</dbReference>
<feature type="disulfide bond" evidence="21">
    <location>
        <begin position="1372"/>
        <end position="1387"/>
    </location>
</feature>
<organism evidence="26 27">
    <name type="scientific">Acropora cervicornis</name>
    <name type="common">Staghorn coral</name>
    <dbReference type="NCBI Taxonomy" id="6130"/>
    <lineage>
        <taxon>Eukaryota</taxon>
        <taxon>Metazoa</taxon>
        <taxon>Cnidaria</taxon>
        <taxon>Anthozoa</taxon>
        <taxon>Hexacorallia</taxon>
        <taxon>Scleractinia</taxon>
        <taxon>Astrocoeniina</taxon>
        <taxon>Acroporidae</taxon>
        <taxon>Acropora</taxon>
    </lineage>
</organism>
<accession>A0AAD9UT06</accession>
<dbReference type="SMART" id="SM00135">
    <property type="entry name" value="LY"/>
    <property type="match status" value="9"/>
</dbReference>
<feature type="disulfide bond" evidence="21">
    <location>
        <begin position="615"/>
        <end position="630"/>
    </location>
</feature>
<keyword evidence="5" id="KW-0254">Endocytosis</keyword>
<evidence type="ECO:0000256" key="16">
    <source>
        <dbReference type="ARBA" id="ARBA00023176"/>
    </source>
</evidence>
<evidence type="ECO:0000256" key="7">
    <source>
        <dbReference type="ARBA" id="ARBA00022723"/>
    </source>
</evidence>
<dbReference type="InterPro" id="IPR011042">
    <property type="entry name" value="6-blade_b-propeller_TolB-like"/>
</dbReference>
<feature type="disulfide bond" evidence="21">
    <location>
        <begin position="559"/>
        <end position="577"/>
    </location>
</feature>
<feature type="region of interest" description="Disordered" evidence="23">
    <location>
        <begin position="2138"/>
        <end position="2162"/>
    </location>
</feature>
<dbReference type="FunFam" id="2.10.25.10:FF:000037">
    <property type="entry name" value="Signal peptide, CUB domain and EGF-like domain-containing 2"/>
    <property type="match status" value="1"/>
</dbReference>
<evidence type="ECO:0000313" key="26">
    <source>
        <dbReference type="EMBL" id="KAK2548597.1"/>
    </source>
</evidence>
<dbReference type="GO" id="GO:0005509">
    <property type="term" value="F:calcium ion binding"/>
    <property type="evidence" value="ECO:0007669"/>
    <property type="project" value="InterPro"/>
</dbReference>
<reference evidence="26" key="2">
    <citation type="journal article" date="2023" name="Science">
        <title>Genomic signatures of disease resistance in endangered staghorn corals.</title>
        <authorList>
            <person name="Vollmer S.V."/>
            <person name="Selwyn J.D."/>
            <person name="Despard B.A."/>
            <person name="Roesel C.L."/>
        </authorList>
    </citation>
    <scope>NUCLEOTIDE SEQUENCE</scope>
    <source>
        <strain evidence="26">K2</strain>
    </source>
</reference>
<evidence type="ECO:0000256" key="9">
    <source>
        <dbReference type="ARBA" id="ARBA00022737"/>
    </source>
</evidence>
<dbReference type="InterPro" id="IPR026823">
    <property type="entry name" value="cEGF"/>
</dbReference>
<evidence type="ECO:0000256" key="8">
    <source>
        <dbReference type="ARBA" id="ARBA00022729"/>
    </source>
</evidence>
<comment type="subcellular location">
    <subcellularLocation>
        <location evidence="19">Endosome lumen</location>
    </subcellularLocation>
    <subcellularLocation>
        <location evidence="18">Membrane</location>
        <location evidence="18">Coated pit</location>
    </subcellularLocation>
    <subcellularLocation>
        <location evidence="1">Membrane</location>
        <topology evidence="1">Single-pass type I membrane protein</topology>
    </subcellularLocation>
</comment>
<dbReference type="Gene3D" id="2.10.25.10">
    <property type="entry name" value="Laminin"/>
    <property type="match status" value="6"/>
</dbReference>
<dbReference type="FunFam" id="2.10.25.10:FF:000038">
    <property type="entry name" value="Fibrillin 2"/>
    <property type="match status" value="1"/>
</dbReference>
<dbReference type="Gene3D" id="2.120.10.30">
    <property type="entry name" value="TolB, C-terminal domain"/>
    <property type="match status" value="3"/>
</dbReference>
<dbReference type="InterPro" id="IPR000742">
    <property type="entry name" value="EGF"/>
</dbReference>
<dbReference type="SMART" id="SM00181">
    <property type="entry name" value="EGF"/>
    <property type="match status" value="12"/>
</dbReference>
<keyword evidence="12 24" id="KW-1133">Transmembrane helix</keyword>
<comment type="caution">
    <text evidence="26">The sequence shown here is derived from an EMBL/GenBank/DDBJ whole genome shotgun (WGS) entry which is preliminary data.</text>
</comment>
<dbReference type="FunFam" id="4.10.400.10:FF:000002">
    <property type="entry name" value="Low-density lipoprotein receptor-related protein 1"/>
    <property type="match status" value="1"/>
</dbReference>
<keyword evidence="7" id="KW-0479">Metal-binding</keyword>
<dbReference type="SUPFAM" id="SSF57424">
    <property type="entry name" value="LDL receptor-like module"/>
    <property type="match status" value="21"/>
</dbReference>
<dbReference type="GO" id="GO:0016324">
    <property type="term" value="C:apical plasma membrane"/>
    <property type="evidence" value="ECO:0007669"/>
    <property type="project" value="TreeGrafter"/>
</dbReference>
<dbReference type="FunFam" id="2.120.10.30:FF:000241">
    <property type="entry name" value="Low-density lipoprotein receptor-related protein 6"/>
    <property type="match status" value="2"/>
</dbReference>
<feature type="disulfide bond" evidence="21">
    <location>
        <begin position="1075"/>
        <end position="1093"/>
    </location>
</feature>
<name>A0AAD9UT06_ACRCE</name>
<feature type="disulfide bond" evidence="21">
    <location>
        <begin position="1036"/>
        <end position="1054"/>
    </location>
</feature>
<feature type="disulfide bond" evidence="21">
    <location>
        <begin position="1394"/>
        <end position="1406"/>
    </location>
</feature>
<feature type="disulfide bond" evidence="21">
    <location>
        <begin position="405"/>
        <end position="420"/>
    </location>
</feature>
<feature type="disulfide bond" evidence="21">
    <location>
        <begin position="1029"/>
        <end position="1041"/>
    </location>
</feature>
<evidence type="ECO:0000256" key="11">
    <source>
        <dbReference type="ARBA" id="ARBA00022837"/>
    </source>
</evidence>
<feature type="disulfide bond" evidence="21">
    <location>
        <begin position="306"/>
        <end position="318"/>
    </location>
</feature>
<feature type="disulfide bond" evidence="21">
    <location>
        <begin position="1319"/>
        <end position="1337"/>
    </location>
</feature>
<dbReference type="InterPro" id="IPR000152">
    <property type="entry name" value="EGF-type_Asp/Asn_hydroxyl_site"/>
</dbReference>
<feature type="disulfide bond" evidence="21">
    <location>
        <begin position="1268"/>
        <end position="1280"/>
    </location>
</feature>
<feature type="disulfide bond" evidence="20">
    <location>
        <begin position="1906"/>
        <end position="1915"/>
    </location>
</feature>
<feature type="domain" description="EGF-like" evidence="25">
    <location>
        <begin position="1881"/>
        <end position="1916"/>
    </location>
</feature>
<dbReference type="PROSITE" id="PS01186">
    <property type="entry name" value="EGF_2"/>
    <property type="match status" value="2"/>
</dbReference>
<feature type="disulfide bond" evidence="21">
    <location>
        <begin position="552"/>
        <end position="564"/>
    </location>
</feature>
<feature type="disulfide bond" evidence="21">
    <location>
        <begin position="1236"/>
        <end position="1254"/>
    </location>
</feature>
<feature type="disulfide bond" evidence="21">
    <location>
        <begin position="226"/>
        <end position="238"/>
    </location>
</feature>
<dbReference type="InterPro" id="IPR001881">
    <property type="entry name" value="EGF-like_Ca-bd_dom"/>
</dbReference>
<dbReference type="Pfam" id="PF00058">
    <property type="entry name" value="Ldl_recept_b"/>
    <property type="match status" value="3"/>
</dbReference>
<evidence type="ECO:0000256" key="10">
    <source>
        <dbReference type="ARBA" id="ARBA00022753"/>
    </source>
</evidence>
<feature type="disulfide bond" evidence="21">
    <location>
        <begin position="1287"/>
        <end position="1302"/>
    </location>
</feature>
<evidence type="ECO:0000256" key="24">
    <source>
        <dbReference type="SAM" id="Phobius"/>
    </source>
</evidence>
<feature type="transmembrane region" description="Helical" evidence="24">
    <location>
        <begin position="2012"/>
        <end position="2032"/>
    </location>
</feature>
<dbReference type="InterPro" id="IPR036055">
    <property type="entry name" value="LDL_receptor-like_sf"/>
</dbReference>
<dbReference type="PROSITE" id="PS01209">
    <property type="entry name" value="LDLRA_1"/>
    <property type="match status" value="11"/>
</dbReference>
<keyword evidence="27" id="KW-1185">Reference proteome</keyword>
<dbReference type="InterPro" id="IPR023415">
    <property type="entry name" value="LDLR_class-A_CS"/>
</dbReference>
<dbReference type="SMART" id="SM00179">
    <property type="entry name" value="EGF_CA"/>
    <property type="match status" value="6"/>
</dbReference>
<feature type="disulfide bond" evidence="21">
    <location>
        <begin position="1360"/>
        <end position="1378"/>
    </location>
</feature>
<feature type="disulfide bond" evidence="21">
    <location>
        <begin position="1275"/>
        <end position="1293"/>
    </location>
</feature>
<dbReference type="CDD" id="cd00054">
    <property type="entry name" value="EGF_CA"/>
    <property type="match status" value="1"/>
</dbReference>
<feature type="repeat" description="LDL-receptor class B" evidence="22">
    <location>
        <begin position="1657"/>
        <end position="1700"/>
    </location>
</feature>
<feature type="disulfide bond" evidence="21">
    <location>
        <begin position="386"/>
        <end position="398"/>
    </location>
</feature>
<dbReference type="GO" id="GO:0006898">
    <property type="term" value="P:receptor-mediated endocytosis"/>
    <property type="evidence" value="ECO:0007669"/>
    <property type="project" value="TreeGrafter"/>
</dbReference>
<gene>
    <name evidence="26" type="ORF">P5673_031193</name>
</gene>
<feature type="disulfide bond" evidence="20">
    <location>
        <begin position="1885"/>
        <end position="1895"/>
    </location>
</feature>
<feature type="disulfide bond" evidence="21">
    <location>
        <begin position="532"/>
        <end position="547"/>
    </location>
</feature>
<feature type="disulfide bond" evidence="21">
    <location>
        <begin position="1248"/>
        <end position="1263"/>
    </location>
</feature>
<reference evidence="26" key="1">
    <citation type="journal article" date="2023" name="G3 (Bethesda)">
        <title>Whole genome assembly and annotation of the endangered Caribbean coral Acropora cervicornis.</title>
        <authorList>
            <person name="Selwyn J.D."/>
            <person name="Vollmer S.V."/>
        </authorList>
    </citation>
    <scope>NUCLEOTIDE SEQUENCE</scope>
    <source>
        <strain evidence="26">K2</strain>
    </source>
</reference>
<dbReference type="SMART" id="SM00192">
    <property type="entry name" value="LDLa"/>
    <property type="match status" value="21"/>
</dbReference>
<evidence type="ECO:0000256" key="20">
    <source>
        <dbReference type="PROSITE-ProRule" id="PRU00076"/>
    </source>
</evidence>
<feature type="disulfide bond" evidence="21">
    <location>
        <begin position="1107"/>
        <end position="1119"/>
    </location>
</feature>
<evidence type="ECO:0000256" key="5">
    <source>
        <dbReference type="ARBA" id="ARBA00022583"/>
    </source>
</evidence>
<feature type="domain" description="EGF-like" evidence="25">
    <location>
        <begin position="1472"/>
        <end position="1509"/>
    </location>
</feature>
<evidence type="ECO:0000256" key="17">
    <source>
        <dbReference type="ARBA" id="ARBA00023180"/>
    </source>
</evidence>
<dbReference type="FunFam" id="4.10.400.10:FF:000034">
    <property type="entry name" value="Low-density lipoprotein receptor-related protein 2"/>
    <property type="match status" value="2"/>
</dbReference>
<feature type="disulfide bond" evidence="21">
    <location>
        <begin position="1401"/>
        <end position="1419"/>
    </location>
</feature>
<keyword evidence="17" id="KW-0325">Glycoprotein</keyword>
<feature type="disulfide bond" evidence="21">
    <location>
        <begin position="325"/>
        <end position="340"/>
    </location>
</feature>
<keyword evidence="9" id="KW-0677">Repeat</keyword>
<feature type="disulfide bond" evidence="21">
    <location>
        <begin position="393"/>
        <end position="411"/>
    </location>
</feature>
<dbReference type="Pfam" id="PF12662">
    <property type="entry name" value="cEGF"/>
    <property type="match status" value="1"/>
</dbReference>
<feature type="repeat" description="LDL-receptor class B" evidence="22">
    <location>
        <begin position="1613"/>
        <end position="1656"/>
    </location>
</feature>
<keyword evidence="11" id="KW-0106">Calcium</keyword>
<feature type="disulfide bond" evidence="21">
    <location>
        <begin position="434"/>
        <end position="452"/>
    </location>
</feature>
<dbReference type="Pfam" id="PF07645">
    <property type="entry name" value="EGF_CA"/>
    <property type="match status" value="1"/>
</dbReference>
<evidence type="ECO:0000256" key="2">
    <source>
        <dbReference type="ARBA" id="ARBA00009939"/>
    </source>
</evidence>
<protein>
    <submittedName>
        <fullName evidence="26">Prolow-density lipoprotein receptor-related protein 1</fullName>
    </submittedName>
</protein>
<dbReference type="FunFam" id="4.10.400.10:FF:000045">
    <property type="entry name" value="Low-density lipoprotein receptor-related protein 2"/>
    <property type="match status" value="1"/>
</dbReference>
<evidence type="ECO:0000313" key="27">
    <source>
        <dbReference type="Proteomes" id="UP001249851"/>
    </source>
</evidence>
<feature type="disulfide bond" evidence="21">
    <location>
        <begin position="427"/>
        <end position="439"/>
    </location>
</feature>
<feature type="disulfide bond" evidence="21">
    <location>
        <begin position="603"/>
        <end position="621"/>
    </location>
</feature>
<dbReference type="PROSITE" id="PS00022">
    <property type="entry name" value="EGF_1"/>
    <property type="match status" value="1"/>
</dbReference>
<proteinExistence type="inferred from homology"/>
<evidence type="ECO:0000256" key="6">
    <source>
        <dbReference type="ARBA" id="ARBA00022692"/>
    </source>
</evidence>
<feature type="disulfide bond" evidence="21">
    <location>
        <begin position="1114"/>
        <end position="1132"/>
    </location>
</feature>
<dbReference type="InterPro" id="IPR000033">
    <property type="entry name" value="LDLR_classB_rpt"/>
</dbReference>
<evidence type="ECO:0000256" key="19">
    <source>
        <dbReference type="ARBA" id="ARBA00046273"/>
    </source>
</evidence>
<dbReference type="PROSITE" id="PS00010">
    <property type="entry name" value="ASX_HYDROXYL"/>
    <property type="match status" value="2"/>
</dbReference>
<keyword evidence="6 24" id="KW-0812">Transmembrane</keyword>
<dbReference type="CDD" id="cd00112">
    <property type="entry name" value="LDLa"/>
    <property type="match status" value="17"/>
</dbReference>
<keyword evidence="14 20" id="KW-1015">Disulfide bond</keyword>
<feature type="disulfide bond" evidence="21">
    <location>
        <begin position="1209"/>
        <end position="1224"/>
    </location>
</feature>
<dbReference type="FunFam" id="4.10.400.10:FF:000062">
    <property type="entry name" value="Terribly reduced optic lobes, isoform AI"/>
    <property type="match status" value="1"/>
</dbReference>
<dbReference type="GO" id="GO:0031904">
    <property type="term" value="C:endosome lumen"/>
    <property type="evidence" value="ECO:0007669"/>
    <property type="project" value="UniProtKB-SubCell"/>
</dbReference>
<evidence type="ECO:0000256" key="1">
    <source>
        <dbReference type="ARBA" id="ARBA00004479"/>
    </source>
</evidence>
<feature type="disulfide bond" evidence="21">
    <location>
        <begin position="267"/>
        <end position="279"/>
    </location>
</feature>
<dbReference type="SUPFAM" id="SSF63825">
    <property type="entry name" value="YWTD domain"/>
    <property type="match status" value="3"/>
</dbReference>
<dbReference type="InterPro" id="IPR002172">
    <property type="entry name" value="LDrepeatLR_classA_rpt"/>
</dbReference>
<feature type="disulfide bond" evidence="21">
    <location>
        <begin position="1413"/>
        <end position="1428"/>
    </location>
</feature>
<feature type="disulfide bond" evidence="21">
    <location>
        <begin position="1087"/>
        <end position="1102"/>
    </location>
</feature>
<comment type="similarity">
    <text evidence="2">Belongs to the LDLR family.</text>
</comment>
<evidence type="ECO:0000256" key="18">
    <source>
        <dbReference type="ARBA" id="ARBA00037878"/>
    </source>
</evidence>
<dbReference type="FunFam" id="4.10.400.10:FF:000005">
    <property type="entry name" value="low-density lipoprotein receptor-related protein 1B"/>
    <property type="match status" value="3"/>
</dbReference>
<dbReference type="PROSITE" id="PS50026">
    <property type="entry name" value="EGF_3"/>
    <property type="match status" value="2"/>
</dbReference>
<evidence type="ECO:0000256" key="23">
    <source>
        <dbReference type="SAM" id="MobiDB-lite"/>
    </source>
</evidence>
<feature type="disulfide bond" evidence="21">
    <location>
        <begin position="1068"/>
        <end position="1080"/>
    </location>
</feature>
<keyword evidence="13 24" id="KW-0472">Membrane</keyword>
<dbReference type="Gene3D" id="2.40.128.620">
    <property type="match status" value="1"/>
</dbReference>
<feature type="disulfide bond" evidence="21">
    <location>
        <begin position="989"/>
        <end position="1001"/>
    </location>
</feature>
<dbReference type="PANTHER" id="PTHR22722:SF14">
    <property type="entry name" value="MEGALIN, ISOFORM A"/>
    <property type="match status" value="1"/>
</dbReference>
<evidence type="ECO:0000256" key="12">
    <source>
        <dbReference type="ARBA" id="ARBA00022989"/>
    </source>
</evidence>
<evidence type="ECO:0000259" key="25">
    <source>
        <dbReference type="PROSITE" id="PS50026"/>
    </source>
</evidence>
<dbReference type="EMBL" id="JARQWQ010000143">
    <property type="protein sequence ID" value="KAK2548597.1"/>
    <property type="molecule type" value="Genomic_DNA"/>
</dbReference>
<comment type="caution">
    <text evidence="20">Lacks conserved residue(s) required for the propagation of feature annotation.</text>
</comment>
<evidence type="ECO:0000256" key="13">
    <source>
        <dbReference type="ARBA" id="ARBA00023136"/>
    </source>
</evidence>
<dbReference type="FunFam" id="4.10.400.10:FF:000113">
    <property type="entry name" value="Low-density lipoprotein receptor-related protein 8"/>
    <property type="match status" value="1"/>
</dbReference>
<feature type="disulfide bond" evidence="21">
    <location>
        <begin position="1190"/>
        <end position="1202"/>
    </location>
</feature>
<feature type="disulfide bond" evidence="21">
    <location>
        <begin position="1048"/>
        <end position="1063"/>
    </location>
</feature>
<feature type="disulfide bond" evidence="21">
    <location>
        <begin position="233"/>
        <end position="251"/>
    </location>
</feature>
<dbReference type="GO" id="GO:0042562">
    <property type="term" value="F:hormone binding"/>
    <property type="evidence" value="ECO:0007669"/>
    <property type="project" value="TreeGrafter"/>
</dbReference>
<feature type="disulfide bond" evidence="21">
    <location>
        <begin position="1312"/>
        <end position="1324"/>
    </location>
</feature>
<feature type="repeat" description="LDL-receptor class B" evidence="22">
    <location>
        <begin position="895"/>
        <end position="937"/>
    </location>
</feature>
<dbReference type="InterPro" id="IPR051221">
    <property type="entry name" value="LDLR-related"/>
</dbReference>
<dbReference type="PROSITE" id="PS50068">
    <property type="entry name" value="LDLRA_2"/>
    <property type="match status" value="21"/>
</dbReference>
<evidence type="ECO:0000256" key="14">
    <source>
        <dbReference type="ARBA" id="ARBA00023157"/>
    </source>
</evidence>
<feature type="disulfide bond" evidence="21">
    <location>
        <begin position="996"/>
        <end position="1014"/>
    </location>
</feature>
<dbReference type="Proteomes" id="UP001249851">
    <property type="component" value="Unassembled WGS sequence"/>
</dbReference>
<feature type="disulfide bond" evidence="21">
    <location>
        <begin position="1229"/>
        <end position="1241"/>
    </location>
</feature>
<feature type="disulfide bond" evidence="21">
    <location>
        <begin position="513"/>
        <end position="525"/>
    </location>
</feature>
<feature type="disulfide bond" evidence="21">
    <location>
        <begin position="520"/>
        <end position="538"/>
    </location>
</feature>
<keyword evidence="15 26" id="KW-0675">Receptor</keyword>
<keyword evidence="3 20" id="KW-0245">EGF-like domain</keyword>
<feature type="disulfide bond" evidence="21">
    <location>
        <begin position="1197"/>
        <end position="1215"/>
    </location>
</feature>
<keyword evidence="8" id="KW-0732">Signal</keyword>
<dbReference type="PRINTS" id="PR00261">
    <property type="entry name" value="LDLRECEPTOR"/>
</dbReference>
<sequence length="2162" mass="238754">MKEIYWVESTTRSINKAFVNGSHRQTLITGTTDSFPLTVIVLPCLKLIVWAEQATSRLMVIKASNTDGSGVRTVANRTFPWTFVSAPSITYDYSQGRLYWTGNSEYMVESAFLNGTDHRVVLSRYHVSTVDILGNFMYWFNRRQRTVMRALKLVDADPSVLAALNYPVVDLKVFSKERQNCTINPCLNGGGCSHFCQVQGQGRLCSCPAGLALKDDFQCVNRSVLCPERQFACTNGKCISDSFVCDKQDSCEDSSDELPALCAQRHCQVDEFRCSSGQCINSHWKCDFGRDCTDGSDEKGCAPKTCAMHRFTCANGHCIDIEWKCDGDNDCGDFSDETDCPSVTCPPGKAKCGDSNACIDSTWLCDGDSDCKNGWDESEGVCNKTCGADSFRCSSGHCISLQWRCDGVDDCGDGSDEVLCRKHNITCSSRQFTCRNGRCVSMKFKCDGDDDCGDRSDESLSDLHCDKRTCDPKEFRCENRARCVPMSYVCDGENDCGDASDEHPKEGCEYRTCKPTQFRCANDLCVQKAWLCDREDDCGDNSDETNCANHTCNSNQFTCSDGYCVPRSYICDGEDDCSDSSDEDPAICGRTPAPSCPRRSFSCGNGTCVALNKVCDGHEDCVNGADEWRCKHGACSRPDLNQCSQLCHSNPTGYTCSCHPGFVLQADGASCDDSDECANYDLNRCNHFCVNLKGHYKCTCAKGYALEPNDTHTCKPLNRSVLPYLAFLQRYEVRKLAGDGSWEGEMLRKIQDAFAIDFDWSEQRVYWTEDHKAPRVKRAFFDGTGMEVVLDVGLSKVEGLAVDWVGRNLYLVDSIQAKIFVVTTAGRHMKTLVSEGLQEPRVVVVDPRGGYLFYSDWGNRPHIGKCALDGSLGCVFVISKHIGRANDLSLCQITKRLFWVDAKRHAIESCDLNGGNRVQLTALNAPHPFAISVFEDYVIHPFLQRPLPSPCASSPCSGLCLLGPGGGYRCACADNHHLANDNKTCLDNCSNSDFICNNNRCIPGVWHCDGDDDCGDGSDEPRSCPSRYCPPGMFECGNKTCVSPIVVCNGHDDCGNGADETLCAVRQCAPFQFRCANHKCVFISHVCNGVNDCGDNSDEQHCKNTTCAEDRFTCPSGRCISRQWLCDGVNDCGDESDESHSMCWSHVCNDTQFQCNVSRKCISKYWKCDGVDDCEDGSDESAETCEGNQCDVGMIQCHNKRCIPRDLRCDSEDDCKDGSDEVDCPSHTCTNSEFRCGSGQCINGEWLCDGADDCMDSTDERGCANASCRAHQFQCANGECIAKLWTCDGHRDCKDASDEQDCPARPSSVQQCLAQHFACNNTLCIHKVWVCDGDDDCGDGSDESPKLCADHSCPYTKFRCANNVCIPKWQYCDGVDQCGDGSDELTCPVTIYGCNPNQFKCSNRKCIANAFVCDSRDDCGDASDEKYCGANNKSCNFENGGCEQKCTTVEGAVVCRCWRGFQLSKDTRKCKDVDECQTVGTCSQLCLNTRGSYKCQCKAGYVSIGANCKAEGQPASLLFPSSGDIRSLSVNGNGTGSYDAIAHSQASTGALGVSWEKQLVFWTDLRQGTIKRARIPKIINPSNRRTRAVKQEIQDLKLAVGRAQGLAFDWLSENIYWTDTKKRVIEVANKDGYYRYKLFSSDYGNMPYALVVDPPNSRIYWSELGYQPAIKTALMDGTRRGFLVLGKLKWPISLALDSPASRLYWCDSKLKSVESININQPDRLTVRKFTDGDTPVNVALHENKLYIITQSGTLYVLNKFGKGPLTALARGLKRPVGLVVYQQQHQSKQQVTVNYCAVGKNKCSHLCLRGLGNAVCKCPTGDPGHSSPECQTPTMSPRSPPVCWLGYCQRGNCVNQENKPKCPSGYTGNYCEKREPTLPPYKPDCPLQCLNGGTCVLRDGKPKCNCLPRTMGAVCEVTCALFSCSHGGTCVIRDGQFSCICRQGFRYVENATCVVDKCYEENRHGKLCGDFECVVTNDTNEATCRCPDGTLAKSCKPSVVQRRTDSEVTPQIIVPLVMALLLLIAVVLVFYCRRRCPANKAAYRGMNMQEGAPSMLYEEMLDDYGDSCTNLNFRGLHDGKSSTFSNPVYESLYRSDASLDSSVLISEEIPRIEYRRSKTDYSNPVYEALLMQNGSTRKSEATLWGSSEELDGKPAESDETQF</sequence>
<feature type="disulfide bond" evidence="21">
    <location>
        <begin position="596"/>
        <end position="608"/>
    </location>
</feature>
<feature type="repeat" description="LDL-receptor class B" evidence="22">
    <location>
        <begin position="763"/>
        <end position="806"/>
    </location>
</feature>
<keyword evidence="10" id="KW-0967">Endosome</keyword>
<evidence type="ECO:0000256" key="15">
    <source>
        <dbReference type="ARBA" id="ARBA00023170"/>
    </source>
</evidence>
<evidence type="ECO:0000256" key="3">
    <source>
        <dbReference type="ARBA" id="ARBA00022536"/>
    </source>
</evidence>
<dbReference type="Gene3D" id="4.10.400.10">
    <property type="entry name" value="Low-density Lipoprotein Receptor"/>
    <property type="match status" value="20"/>
</dbReference>
<evidence type="ECO:0000256" key="21">
    <source>
        <dbReference type="PROSITE-ProRule" id="PRU00124"/>
    </source>
</evidence>
<dbReference type="SUPFAM" id="SSF57196">
    <property type="entry name" value="EGF/Laminin"/>
    <property type="match status" value="4"/>
</dbReference>
<dbReference type="FunFam" id="4.10.400.10:FF:000001">
    <property type="entry name" value="Low-density lipoprotein receptor-related protein 1"/>
    <property type="match status" value="1"/>
</dbReference>
<keyword evidence="26" id="KW-0449">Lipoprotein</keyword>
<dbReference type="PROSITE" id="PS01187">
    <property type="entry name" value="EGF_CA"/>
    <property type="match status" value="2"/>
</dbReference>
<keyword evidence="16" id="KW-0168">Coated pit</keyword>
<dbReference type="PROSITE" id="PS51120">
    <property type="entry name" value="LDLRB"/>
    <property type="match status" value="4"/>
</dbReference>
<dbReference type="GO" id="GO:0043235">
    <property type="term" value="C:receptor complex"/>
    <property type="evidence" value="ECO:0007669"/>
    <property type="project" value="TreeGrafter"/>
</dbReference>
<evidence type="ECO:0000256" key="22">
    <source>
        <dbReference type="PROSITE-ProRule" id="PRU00461"/>
    </source>
</evidence>
<dbReference type="GO" id="GO:0005905">
    <property type="term" value="C:clathrin-coated pit"/>
    <property type="evidence" value="ECO:0007669"/>
    <property type="project" value="UniProtKB-KW"/>
</dbReference>
<feature type="disulfide bond" evidence="21">
    <location>
        <begin position="274"/>
        <end position="292"/>
    </location>
</feature>
<evidence type="ECO:0000256" key="4">
    <source>
        <dbReference type="ARBA" id="ARBA00022553"/>
    </source>
</evidence>
<feature type="disulfide bond" evidence="21">
    <location>
        <begin position="286"/>
        <end position="301"/>
    </location>
</feature>